<dbReference type="EMBL" id="DS995899">
    <property type="protein sequence ID" value="EEA27465.1"/>
    <property type="molecule type" value="Genomic_DNA"/>
</dbReference>
<sequence length="653" mass="73022">MHSRQVLSRSCEQCSRTFSKPERSTCGVMRDHILVNGRINVQYVKENMQDGTILPDNRDVLTRHLRSYHQDGQQKGVEHNELPHVVTAMTARRSNTVSSSSSNSERSSEASEEPARESSQFDVLMKQRASDNLDSEPHQQQPCARIDSGQVIQTISMSMESMESSTLQNLSLLPDSFDFLAQMILEVLGDSFLFQRPLIRHQPNKQNMAGISDERLQLIETLWPAPMKAEVTAPSPVCLNDIVSHPANNLFSSPLIGVFRAEENPSELDFSMAIHTGLSESVDTLLPQLRERAKQNIVPDTQSAKLQAAMISLASRRNIFGVPNFSSSYLQGLQDPNAIWKVWGRINSGKRLIAALIIVEAHSAQAMQLPPQCPNTVQIPVLSWDENFSTYGFEEWSASSESIEMSLGDANGNISQSGFGLQATLAGIWTKILHKRHRLLESFGLMDDHLHQPLSNDDLFSKDSQAKSMANNFVALYGQDASDFTSDNTNFAILWNFLGLHLYCNLSVIKLAAGRNGPIFLICYRYKRCDGIPLHAGMALFSSALVLGVYLASMPEYGDVEAQSDDLLKEIDWNQIGGKRLLLEEQALFIHTAGYFIQNGRPVSLLGAKFRSSSGMARRIFMNFSARMEEMGRWNSQEYYTVLQLMADTMLEL</sequence>
<evidence type="ECO:0008006" key="4">
    <source>
        <dbReference type="Google" id="ProtNLM"/>
    </source>
</evidence>
<evidence type="ECO:0000313" key="2">
    <source>
        <dbReference type="EMBL" id="EEA27465.1"/>
    </source>
</evidence>
<dbReference type="VEuPathDB" id="FungiDB:PMAA_023400"/>
<proteinExistence type="predicted"/>
<dbReference type="HOGENOM" id="CLU_008999_1_1_1"/>
<evidence type="ECO:0000256" key="1">
    <source>
        <dbReference type="SAM" id="MobiDB-lite"/>
    </source>
</evidence>
<dbReference type="AlphaFoldDB" id="B6Q5Q4"/>
<dbReference type="PhylomeDB" id="B6Q5Q4"/>
<gene>
    <name evidence="2" type="ORF">PMAA_023400</name>
</gene>
<name>B6Q5Q4_TALMQ</name>
<feature type="compositionally biased region" description="Low complexity" evidence="1">
    <location>
        <begin position="91"/>
        <end position="105"/>
    </location>
</feature>
<protein>
    <recommendedName>
        <fullName evidence="4">Transcription factor domain-containing protein</fullName>
    </recommendedName>
</protein>
<evidence type="ECO:0000313" key="3">
    <source>
        <dbReference type="Proteomes" id="UP000001294"/>
    </source>
</evidence>
<accession>B6Q5Q4</accession>
<keyword evidence="3" id="KW-1185">Reference proteome</keyword>
<feature type="region of interest" description="Disordered" evidence="1">
    <location>
        <begin position="90"/>
        <end position="121"/>
    </location>
</feature>
<dbReference type="Proteomes" id="UP000001294">
    <property type="component" value="Unassembled WGS sequence"/>
</dbReference>
<organism evidence="2 3">
    <name type="scientific">Talaromyces marneffei (strain ATCC 18224 / CBS 334.59 / QM 7333)</name>
    <name type="common">Penicillium marneffei</name>
    <dbReference type="NCBI Taxonomy" id="441960"/>
    <lineage>
        <taxon>Eukaryota</taxon>
        <taxon>Fungi</taxon>
        <taxon>Dikarya</taxon>
        <taxon>Ascomycota</taxon>
        <taxon>Pezizomycotina</taxon>
        <taxon>Eurotiomycetes</taxon>
        <taxon>Eurotiomycetidae</taxon>
        <taxon>Eurotiales</taxon>
        <taxon>Trichocomaceae</taxon>
        <taxon>Talaromyces</taxon>
        <taxon>Talaromyces sect. Talaromyces</taxon>
    </lineage>
</organism>
<reference evidence="3" key="1">
    <citation type="journal article" date="2015" name="Genome Announc.">
        <title>Genome sequence of the AIDS-associated pathogen Penicillium marneffei (ATCC18224) and its near taxonomic relative Talaromyces stipitatus (ATCC10500).</title>
        <authorList>
            <person name="Nierman W.C."/>
            <person name="Fedorova-Abrams N.D."/>
            <person name="Andrianopoulos A."/>
        </authorList>
    </citation>
    <scope>NUCLEOTIDE SEQUENCE [LARGE SCALE GENOMIC DNA]</scope>
    <source>
        <strain evidence="3">ATCC 18224 / CBS 334.59 / QM 7333</strain>
    </source>
</reference>
<feature type="compositionally biased region" description="Basic and acidic residues" evidence="1">
    <location>
        <begin position="106"/>
        <end position="116"/>
    </location>
</feature>